<organism evidence="3 4">
    <name type="scientific">Flavobacterium kingsejongi</name>
    <dbReference type="NCBI Taxonomy" id="1678728"/>
    <lineage>
        <taxon>Bacteria</taxon>
        <taxon>Pseudomonadati</taxon>
        <taxon>Bacteroidota</taxon>
        <taxon>Flavobacteriia</taxon>
        <taxon>Flavobacteriales</taxon>
        <taxon>Flavobacteriaceae</taxon>
        <taxon>Flavobacterium</taxon>
    </lineage>
</organism>
<dbReference type="InterPro" id="IPR038729">
    <property type="entry name" value="Rad50/SbcC_AAA"/>
</dbReference>
<proteinExistence type="predicted"/>
<gene>
    <name evidence="3" type="ORF">FK004_10260</name>
</gene>
<dbReference type="PANTHER" id="PTHR32114:SF2">
    <property type="entry name" value="ABC TRANSPORTER ABCH.3"/>
    <property type="match status" value="1"/>
</dbReference>
<dbReference type="InterPro" id="IPR027417">
    <property type="entry name" value="P-loop_NTPase"/>
</dbReference>
<accession>A0A2S1LPA7</accession>
<dbReference type="AlphaFoldDB" id="A0A2S1LPA7"/>
<protein>
    <recommendedName>
        <fullName evidence="2">Rad50/SbcC-type AAA domain-containing protein</fullName>
    </recommendedName>
</protein>
<dbReference type="PANTHER" id="PTHR32114">
    <property type="entry name" value="ABC TRANSPORTER ABCH.3"/>
    <property type="match status" value="1"/>
</dbReference>
<feature type="coiled-coil region" evidence="1">
    <location>
        <begin position="382"/>
        <end position="423"/>
    </location>
</feature>
<name>A0A2S1LPA7_9FLAO</name>
<dbReference type="KEGG" id="fki:FK004_10260"/>
<dbReference type="GO" id="GO:0006302">
    <property type="term" value="P:double-strand break repair"/>
    <property type="evidence" value="ECO:0007669"/>
    <property type="project" value="InterPro"/>
</dbReference>
<evidence type="ECO:0000259" key="2">
    <source>
        <dbReference type="Pfam" id="PF13476"/>
    </source>
</evidence>
<dbReference type="Proteomes" id="UP000244677">
    <property type="component" value="Chromosome"/>
</dbReference>
<sequence>MGSLVIKRVKYDGDLYTYESPELSSGINIIIGDNGSGKSTFTYFIEYCLGGHLKYFNQDNETEKYLEIIKDTNNFLELDIIINSEKYSLKRFINGNIIHINYKEEYFSLPVYRQQTDTISNEIFSDWLFDKLSIVKQELNLGTKSWKLNINDLLRLIIYDQDTISKKIFKEPTNLNFVTDSLIIRKTIFEVLLGISSDEYFRKFEELKQMSVFRDKEQLKLDNFNEKFSGIELELPKIIENLEQLNSKLEARYNQRDIFISSNKKVDEKTNVISSMQEQIIQHELLLSNTNSELRSNQIEYSKILTYFQSQTNEINEVEKIIFTNEKLNLFSFKLCPFCMNEHLSKENHCLCGSEIIDKDYEKFIYTSKEYENILKHKKKSLETIQIALDSYSSEIAKAETKKEKLEIEVKEDTDKLKALINSTDVNSNNEAIDHLHNEILALMKSIESENYRKTISIERDQLLLNYKKISDRYKSVKIEFDALQRKFDKENKSIIEDFNIIYKGLITQSSADVSKAEINEDYMPIVDDGIYKNKSAGVPIRLVYYYTILALALKYDTVKHPRLLIIDTPEDSGIDDDNLKKDLVLLEEALNVVEAKKDSYQVILTTGLEKYPEQFKNFIVDKFNKKDEGRFILKHK</sequence>
<dbReference type="RefSeq" id="WP_108737163.1">
    <property type="nucleotide sequence ID" value="NZ_CP020919.1"/>
</dbReference>
<dbReference type="Pfam" id="PF13476">
    <property type="entry name" value="AAA_23"/>
    <property type="match status" value="1"/>
</dbReference>
<evidence type="ECO:0000313" key="4">
    <source>
        <dbReference type="Proteomes" id="UP000244677"/>
    </source>
</evidence>
<reference evidence="3 4" key="1">
    <citation type="submission" date="2017-04" db="EMBL/GenBank/DDBJ databases">
        <title>Complete genome sequence of Flavobacterium kingsejong AJ004.</title>
        <authorList>
            <person name="Lee P.C."/>
        </authorList>
    </citation>
    <scope>NUCLEOTIDE SEQUENCE [LARGE SCALE GENOMIC DNA]</scope>
    <source>
        <strain evidence="3 4">AJ004</strain>
    </source>
</reference>
<keyword evidence="4" id="KW-1185">Reference proteome</keyword>
<evidence type="ECO:0000256" key="1">
    <source>
        <dbReference type="SAM" id="Coils"/>
    </source>
</evidence>
<dbReference type="GO" id="GO:0016887">
    <property type="term" value="F:ATP hydrolysis activity"/>
    <property type="evidence" value="ECO:0007669"/>
    <property type="project" value="InterPro"/>
</dbReference>
<feature type="domain" description="Rad50/SbcC-type AAA" evidence="2">
    <location>
        <begin position="22"/>
        <end position="250"/>
    </location>
</feature>
<dbReference type="SUPFAM" id="SSF52540">
    <property type="entry name" value="P-loop containing nucleoside triphosphate hydrolases"/>
    <property type="match status" value="2"/>
</dbReference>
<keyword evidence="1" id="KW-0175">Coiled coil</keyword>
<dbReference type="EMBL" id="CP020919">
    <property type="protein sequence ID" value="AWG25585.1"/>
    <property type="molecule type" value="Genomic_DNA"/>
</dbReference>
<dbReference type="OrthoDB" id="853948at2"/>
<evidence type="ECO:0000313" key="3">
    <source>
        <dbReference type="EMBL" id="AWG25585.1"/>
    </source>
</evidence>
<dbReference type="Gene3D" id="3.40.50.300">
    <property type="entry name" value="P-loop containing nucleotide triphosphate hydrolases"/>
    <property type="match status" value="1"/>
</dbReference>